<organism evidence="1">
    <name type="scientific">uncultured Synechococcales cyanobacterium</name>
    <dbReference type="NCBI Taxonomy" id="1936017"/>
    <lineage>
        <taxon>Bacteria</taxon>
        <taxon>Bacillati</taxon>
        <taxon>Cyanobacteriota</taxon>
        <taxon>Cyanophyceae</taxon>
        <taxon>Synechococcales</taxon>
        <taxon>environmental samples</taxon>
    </lineage>
</organism>
<dbReference type="EMBL" id="CADCWO010000056">
    <property type="protein sequence ID" value="CAA9564379.1"/>
    <property type="molecule type" value="Genomic_DNA"/>
</dbReference>
<evidence type="ECO:0000313" key="1">
    <source>
        <dbReference type="EMBL" id="CAA9564379.1"/>
    </source>
</evidence>
<name>A0A6J4V0F5_9CYAN</name>
<accession>A0A6J4V0F5</accession>
<dbReference type="AlphaFoldDB" id="A0A6J4V0F5"/>
<gene>
    <name evidence="1" type="ORF">AVDCRST_MAG81-1084</name>
</gene>
<proteinExistence type="predicted"/>
<reference evidence="1" key="1">
    <citation type="submission" date="2020-02" db="EMBL/GenBank/DDBJ databases">
        <authorList>
            <person name="Meier V. D."/>
        </authorList>
    </citation>
    <scope>NUCLEOTIDE SEQUENCE</scope>
    <source>
        <strain evidence="1">AVDCRST_MAG81</strain>
    </source>
</reference>
<sequence>MITKITGKMLQEATLTHQANIQRSLEHRLQVARTKGNQELVHLLEAEFNQLGAQNVSKF</sequence>
<protein>
    <submittedName>
        <fullName evidence="1">Uncharacterized protein</fullName>
    </submittedName>
</protein>